<dbReference type="AlphaFoldDB" id="A0AAI8ETS9"/>
<organism evidence="2 3">
    <name type="scientific">Xanthomonas axonopodis pv. citri (strain 306)</name>
    <dbReference type="NCBI Taxonomy" id="190486"/>
    <lineage>
        <taxon>Bacteria</taxon>
        <taxon>Pseudomonadati</taxon>
        <taxon>Pseudomonadota</taxon>
        <taxon>Gammaproteobacteria</taxon>
        <taxon>Lysobacterales</taxon>
        <taxon>Lysobacteraceae</taxon>
        <taxon>Xanthomonas</taxon>
    </lineage>
</organism>
<name>A0AAI8ETS9_XANAC</name>
<reference evidence="2 3" key="2">
    <citation type="journal article" date="2002" name="Nature">
        <title>Comparison of the genomes of two Xanthomonas pathogens with differing host specificities.</title>
        <authorList>
            <person name="da Silva A.C."/>
            <person name="Ferro J.A."/>
            <person name="Reinach F.C."/>
            <person name="Farah C.S."/>
            <person name="Furlan L.R."/>
            <person name="Quaggio R.B."/>
            <person name="Monteiro-Vitorello C.B."/>
            <person name="Van Sluys M.A."/>
            <person name="Almeida N.F."/>
            <person name="Alves L.M."/>
            <person name="do Amaral A.M."/>
            <person name="Bertolini M.C."/>
            <person name="Camargo L.E."/>
            <person name="Camarotte G."/>
            <person name="Cannavan F."/>
            <person name="Cardozo J."/>
            <person name="Chambergo F."/>
            <person name="Ciapina L.P."/>
            <person name="Cicarelli R.M."/>
            <person name="Coutinho L.L."/>
            <person name="Cursino-Santos J.R."/>
            <person name="El-Dorry H."/>
            <person name="Faria J.B."/>
            <person name="Ferreira A.J."/>
            <person name="Ferreira R.C."/>
            <person name="Ferro M.I."/>
            <person name="Formighieri E.F."/>
            <person name="Franco M.C."/>
            <person name="Greggio C.C."/>
            <person name="Gruber A."/>
            <person name="Katsuyama A.M."/>
            <person name="Kishi L.T."/>
            <person name="Leite R.P."/>
            <person name="Lemos E.G."/>
            <person name="Lemos M.V."/>
            <person name="Locali E.C."/>
            <person name="Machado M.A."/>
            <person name="Madeira A.M."/>
            <person name="Martinez-Rossi N.M."/>
            <person name="Martins E.C."/>
            <person name="Meidanis J."/>
            <person name="Menck C.F."/>
            <person name="Miyaki C.Y."/>
            <person name="Moon D.H."/>
            <person name="Moreira L.M."/>
            <person name="Novo M.T."/>
            <person name="Okura V.K."/>
            <person name="Oliveira M.C."/>
            <person name="Oliveira V.R."/>
            <person name="Pereira H.A."/>
            <person name="Rossi A."/>
            <person name="Sena J.A."/>
            <person name="Silva C."/>
            <person name="de Souza R.F."/>
            <person name="Spinola L.A."/>
            <person name="Takita M.A."/>
            <person name="Tamura R.E."/>
            <person name="Teixeira E.C."/>
            <person name="Tezza R.I."/>
            <person name="Trindade dos Santos M."/>
            <person name="Truffi D."/>
            <person name="Tsai S.M."/>
            <person name="White F.F."/>
            <person name="Setubal J.C."/>
            <person name="Kitajima J.P."/>
        </authorList>
    </citation>
    <scope>NUCLEOTIDE SEQUENCE [LARGE SCALE GENOMIC DNA]</scope>
    <source>
        <strain evidence="2 3">306</strain>
    </source>
</reference>
<sequence>MHWERLGFAPPGWLAWNYIRQYVPKLQVPFVGISPFLWALRIYIPTYILTYLLEQSRSNSTPATTSGSPLGQRLGDWWSLMTCTSVSSLTTATSAACKAACLLARSDRFWGRMFKSVGRYIYTYRVTGPGMHPAGRGPAAALPIGMYIHR</sequence>
<evidence type="ECO:0000313" key="3">
    <source>
        <dbReference type="Proteomes" id="UP000000576"/>
    </source>
</evidence>
<accession>A0AAI8ETS9</accession>
<reference evidence="2" key="1">
    <citation type="submission" date="2001-11" db="EMBL/GenBank/DDBJ databases">
        <authorList>
            <person name="da Silva A.C.R."/>
            <person name="Ferro J.A."/>
            <person name="Reinach F.C."/>
            <person name="Farah C.S."/>
            <person name="Furlan L.R."/>
            <person name="Quaggio R.B."/>
            <person name="Monteiro-Vitorello C.B."/>
            <person name="Van Sluys M.A."/>
            <person name="Almeida N.F.Jr."/>
            <person name="Alves L.M.C."/>
            <person name="do Amaral A.M."/>
            <person name="Bertolini M.C."/>
            <person name="Camargo L.E.A."/>
            <person name="Camarotte G."/>
            <person name="Cannavan F."/>
            <person name="Cardozo J."/>
            <person name="Chambergo F."/>
            <person name="Ciapina L.P."/>
            <person name="Cicarelli R.M.B."/>
            <person name="Coutinho L.L."/>
            <person name="Cursino-Santos J.R."/>
            <person name="El-Dorry H."/>
            <person name="Faria J.B."/>
            <person name="Ferreira A.J.S."/>
            <person name="Ferreira R.C.C."/>
            <person name="Ferro M.I.T."/>
            <person name="Formighieri E.F."/>
            <person name="Franco M.C."/>
            <person name="Greggio C.C."/>
            <person name="Gruber A."/>
            <person name="Katsuyama A.M."/>
            <person name="Kishi L.T."/>
            <person name="Leite R.P.Jr."/>
            <person name="Lemos E.G.M."/>
            <person name="Lemos M.V.F."/>
            <person name="Locali E.C."/>
            <person name="Machado M.A."/>
            <person name="Madeira A.M.B.N."/>
            <person name="Martinez-Rossi N.M."/>
            <person name="Martins E.C."/>
            <person name="Meidanis J."/>
            <person name="Menck C.F.M."/>
            <person name="Miyaki C.Y."/>
            <person name="Moon D.H."/>
            <person name="Moreira L.M."/>
            <person name="Novo M.T.M."/>
            <person name="Okura V.K."/>
            <person name="Oliveira M.C."/>
            <person name="Oliveira V.R."/>
            <person name="Pereira H.A.Jr."/>
            <person name="Rossi A."/>
            <person name="Sena J.A.D."/>
            <person name="Silva C."/>
            <person name="de Souza R.F."/>
            <person name="Spinola L.A.F."/>
            <person name="Takita M.A."/>
            <person name="Tamura R.E."/>
            <person name="Teixeira E.C."/>
            <person name="Tezza R.I.D."/>
            <person name="Trindade dos Santos M."/>
            <person name="Truffi D."/>
            <person name="Tsai S.M."/>
            <person name="White F.F."/>
            <person name="Setubal J.C."/>
            <person name="Kitajima J.P."/>
        </authorList>
    </citation>
    <scope>NUCLEOTIDE SEQUENCE</scope>
    <source>
        <strain evidence="2">306</strain>
        <plasmid evidence="1">pXAC33</plasmid>
        <plasmid evidence="2">pXAC64</plasmid>
    </source>
</reference>
<dbReference type="EMBL" id="AE008925">
    <property type="protein sequence ID" value="AAM39266.1"/>
    <property type="molecule type" value="Genomic_DNA"/>
</dbReference>
<evidence type="ECO:0000313" key="1">
    <source>
        <dbReference type="EMBL" id="AAM39221.1"/>
    </source>
</evidence>
<evidence type="ECO:0000313" key="2">
    <source>
        <dbReference type="EMBL" id="AAM39266.1"/>
    </source>
</evidence>
<keyword evidence="2" id="KW-0614">Plasmid</keyword>
<dbReference type="KEGG" id="xac:XACb0020"/>
<dbReference type="Proteomes" id="UP000000576">
    <property type="component" value="Plasmid pXAC64"/>
</dbReference>
<dbReference type="Proteomes" id="UP000000576">
    <property type="component" value="Plasmid pXAC33"/>
</dbReference>
<gene>
    <name evidence="1" type="ordered locus">XACa0017</name>
    <name evidence="2" type="ordered locus">XACb0020</name>
</gene>
<dbReference type="KEGG" id="xac:XACa0017"/>
<geneLocation type="plasmid" evidence="1 3">
    <name>pXAC33</name>
</geneLocation>
<protein>
    <submittedName>
        <fullName evidence="2">Uncharacterized protein</fullName>
    </submittedName>
</protein>
<geneLocation type="plasmid" evidence="2 3">
    <name>pXAC64</name>
</geneLocation>
<reference evidence="2" key="3">
    <citation type="journal article" date="2005" name="J. Bacteriol.">
        <title>Identification of new protein-protein interactions involving the products of the chromosome- and plasmid-encoded type IV secretion loci of the phytopathogen Xanthomonas axonopodis pv. citri.</title>
        <authorList>
            <person name="Alegria M.C."/>
            <person name="Souza D.P."/>
            <person name="Andrade M.O."/>
            <person name="Docena C."/>
            <person name="Khater L."/>
            <person name="Ramos C.H."/>
            <person name="da Silva A.C."/>
            <person name="Farah C.S."/>
        </authorList>
    </citation>
    <scope>NUCLEOTIDE SEQUENCE</scope>
    <source>
        <strain evidence="2">306</strain>
    </source>
</reference>
<dbReference type="EMBL" id="AE008924">
    <property type="protein sequence ID" value="AAM39221.1"/>
    <property type="molecule type" value="Genomic_DNA"/>
</dbReference>
<proteinExistence type="predicted"/>